<evidence type="ECO:0000256" key="4">
    <source>
        <dbReference type="ARBA" id="ARBA00023136"/>
    </source>
</evidence>
<dbReference type="PANTHER" id="PTHR42198:SF1">
    <property type="entry name" value="INTEGRAL MEMBRANE PROTEIN"/>
    <property type="match status" value="1"/>
</dbReference>
<name>A0A117MIA7_9EURY</name>
<sequence length="208" mass="23547">MVDLKKQGPTIALIFTMLVMLSYSVEWIRVTVGTAMNVVLGPFIDSFGVPFFIMILILSGTTGLYSSLVQKYTIDYEKMQDTQAKMRVFQKEFREAQLSGDEKRVKKLQGKQDRMMQDQLDISRQQFTPMAIILLLSVPIFFWLLLRLPPVGVATAISLQNGIVLPFVGTVVLSDFAFWIVPAWIIWYMICSLTVSQVIRKALNIGGL</sequence>
<dbReference type="InterPro" id="IPR002809">
    <property type="entry name" value="EMC3/TMCO1"/>
</dbReference>
<dbReference type="EMBL" id="LGHE01000001">
    <property type="protein sequence ID" value="KUL05700.1"/>
    <property type="molecule type" value="Genomic_DNA"/>
</dbReference>
<dbReference type="SMART" id="SM01415">
    <property type="entry name" value="DUF106"/>
    <property type="match status" value="1"/>
</dbReference>
<dbReference type="PATRIC" id="fig|2198.3.peg.1216"/>
<evidence type="ECO:0000256" key="1">
    <source>
        <dbReference type="ARBA" id="ARBA00004141"/>
    </source>
</evidence>
<feature type="transmembrane region" description="Helical" evidence="5">
    <location>
        <begin position="166"/>
        <end position="190"/>
    </location>
</feature>
<evidence type="ECO:0000256" key="2">
    <source>
        <dbReference type="ARBA" id="ARBA00022692"/>
    </source>
</evidence>
<feature type="transmembrane region" description="Helical" evidence="5">
    <location>
        <begin position="12"/>
        <end position="29"/>
    </location>
</feature>
<evidence type="ECO:0000256" key="5">
    <source>
        <dbReference type="SAM" id="Phobius"/>
    </source>
</evidence>
<organism evidence="6 7">
    <name type="scientific">Methanoculleus marisnigri</name>
    <dbReference type="NCBI Taxonomy" id="2198"/>
    <lineage>
        <taxon>Archaea</taxon>
        <taxon>Methanobacteriati</taxon>
        <taxon>Methanobacteriota</taxon>
        <taxon>Stenosarchaea group</taxon>
        <taxon>Methanomicrobia</taxon>
        <taxon>Methanomicrobiales</taxon>
        <taxon>Methanomicrobiaceae</taxon>
        <taxon>Methanoculleus</taxon>
    </lineage>
</organism>
<dbReference type="PANTHER" id="PTHR42198">
    <property type="entry name" value="INTEGRAL MEMBRANE PROTEIN"/>
    <property type="match status" value="1"/>
</dbReference>
<comment type="subcellular location">
    <subcellularLocation>
        <location evidence="1">Membrane</location>
        <topology evidence="1">Multi-pass membrane protein</topology>
    </subcellularLocation>
</comment>
<dbReference type="InterPro" id="IPR038978">
    <property type="entry name" value="MJ0935"/>
</dbReference>
<keyword evidence="4 5" id="KW-0472">Membrane</keyword>
<evidence type="ECO:0000313" key="7">
    <source>
        <dbReference type="Proteomes" id="UP000054598"/>
    </source>
</evidence>
<feature type="transmembrane region" description="Helical" evidence="5">
    <location>
        <begin position="127"/>
        <end position="146"/>
    </location>
</feature>
<comment type="caution">
    <text evidence="6">The sequence shown here is derived from an EMBL/GenBank/DDBJ whole genome shotgun (WGS) entry which is preliminary data.</text>
</comment>
<evidence type="ECO:0000256" key="3">
    <source>
        <dbReference type="ARBA" id="ARBA00022989"/>
    </source>
</evidence>
<accession>A0A117MIA7</accession>
<gene>
    <name evidence="6" type="ORF">XE10_0004</name>
</gene>
<evidence type="ECO:0000313" key="6">
    <source>
        <dbReference type="EMBL" id="KUL05700.1"/>
    </source>
</evidence>
<dbReference type="Pfam" id="PF01956">
    <property type="entry name" value="EMC3_TMCO1"/>
    <property type="match status" value="1"/>
</dbReference>
<keyword evidence="2 5" id="KW-0812">Transmembrane</keyword>
<dbReference type="Proteomes" id="UP000054598">
    <property type="component" value="Unassembled WGS sequence"/>
</dbReference>
<dbReference type="AlphaFoldDB" id="A0A117MIA7"/>
<evidence type="ECO:0008006" key="8">
    <source>
        <dbReference type="Google" id="ProtNLM"/>
    </source>
</evidence>
<proteinExistence type="predicted"/>
<reference evidence="7" key="1">
    <citation type="journal article" date="2015" name="MBio">
        <title>Genome-Resolved Metagenomic Analysis Reveals Roles for Candidate Phyla and Other Microbial Community Members in Biogeochemical Transformations in Oil Reservoirs.</title>
        <authorList>
            <person name="Hu P."/>
            <person name="Tom L."/>
            <person name="Singh A."/>
            <person name="Thomas B.C."/>
            <person name="Baker B.J."/>
            <person name="Piceno Y.M."/>
            <person name="Andersen G.L."/>
            <person name="Banfield J.F."/>
        </authorList>
    </citation>
    <scope>NUCLEOTIDE SEQUENCE [LARGE SCALE GENOMIC DNA]</scope>
</reference>
<dbReference type="GO" id="GO:0016020">
    <property type="term" value="C:membrane"/>
    <property type="evidence" value="ECO:0007669"/>
    <property type="project" value="UniProtKB-SubCell"/>
</dbReference>
<protein>
    <recommendedName>
        <fullName evidence="8">DUF106 domain-containing protein</fullName>
    </recommendedName>
</protein>
<feature type="transmembrane region" description="Helical" evidence="5">
    <location>
        <begin position="49"/>
        <end position="69"/>
    </location>
</feature>
<keyword evidence="3 5" id="KW-1133">Transmembrane helix</keyword>